<keyword evidence="2" id="KW-0746">Sphingolipid metabolism</keyword>
<reference evidence="5" key="1">
    <citation type="submission" date="2023-05" db="EMBL/GenBank/DDBJ databases">
        <title>Nepenthes gracilis genome sequencing.</title>
        <authorList>
            <person name="Fukushima K."/>
        </authorList>
    </citation>
    <scope>NUCLEOTIDE SEQUENCE</scope>
    <source>
        <strain evidence="5">SING2019-196</strain>
    </source>
</reference>
<dbReference type="GO" id="GO:0016020">
    <property type="term" value="C:membrane"/>
    <property type="evidence" value="ECO:0007669"/>
    <property type="project" value="GOC"/>
</dbReference>
<feature type="active site" description="Nucleophile" evidence="1">
    <location>
        <position position="276"/>
    </location>
</feature>
<feature type="region of interest" description="Disordered" evidence="3">
    <location>
        <begin position="424"/>
        <end position="449"/>
    </location>
</feature>
<feature type="domain" description="Neutral/alkaline non-lysosomal ceramidase N-terminal" evidence="4">
    <location>
        <begin position="327"/>
        <end position="441"/>
    </location>
</feature>
<evidence type="ECO:0000256" key="3">
    <source>
        <dbReference type="SAM" id="MobiDB-lite"/>
    </source>
</evidence>
<name>A0AAD3ST65_NEPGR</name>
<proteinExistence type="inferred from homology"/>
<organism evidence="5 6">
    <name type="scientific">Nepenthes gracilis</name>
    <name type="common">Slender pitcher plant</name>
    <dbReference type="NCBI Taxonomy" id="150966"/>
    <lineage>
        <taxon>Eukaryota</taxon>
        <taxon>Viridiplantae</taxon>
        <taxon>Streptophyta</taxon>
        <taxon>Embryophyta</taxon>
        <taxon>Tracheophyta</taxon>
        <taxon>Spermatophyta</taxon>
        <taxon>Magnoliopsida</taxon>
        <taxon>eudicotyledons</taxon>
        <taxon>Gunneridae</taxon>
        <taxon>Pentapetalae</taxon>
        <taxon>Caryophyllales</taxon>
        <taxon>Nepenthaceae</taxon>
        <taxon>Nepenthes</taxon>
    </lineage>
</organism>
<dbReference type="Proteomes" id="UP001279734">
    <property type="component" value="Unassembled WGS sequence"/>
</dbReference>
<evidence type="ECO:0000256" key="1">
    <source>
        <dbReference type="PIRSR" id="PIRSR606823-1"/>
    </source>
</evidence>
<keyword evidence="6" id="KW-1185">Reference proteome</keyword>
<dbReference type="GO" id="GO:0005576">
    <property type="term" value="C:extracellular region"/>
    <property type="evidence" value="ECO:0007669"/>
    <property type="project" value="TreeGrafter"/>
</dbReference>
<evidence type="ECO:0000313" key="5">
    <source>
        <dbReference type="EMBL" id="GMH16464.1"/>
    </source>
</evidence>
<gene>
    <name evidence="5" type="ORF">Nepgr_018305</name>
</gene>
<accession>A0AAD3ST65</accession>
<comment type="catalytic activity">
    <reaction evidence="2">
        <text>an N-acylsphing-4-enine + H2O = sphing-4-enine + a fatty acid</text>
        <dbReference type="Rhea" id="RHEA:20856"/>
        <dbReference type="ChEBI" id="CHEBI:15377"/>
        <dbReference type="ChEBI" id="CHEBI:28868"/>
        <dbReference type="ChEBI" id="CHEBI:52639"/>
        <dbReference type="ChEBI" id="CHEBI:57756"/>
        <dbReference type="EC" id="3.5.1.23"/>
    </reaction>
</comment>
<keyword evidence="2" id="KW-0378">Hydrolase</keyword>
<dbReference type="GO" id="GO:0046514">
    <property type="term" value="P:ceramide catabolic process"/>
    <property type="evidence" value="ECO:0007669"/>
    <property type="project" value="InterPro"/>
</dbReference>
<dbReference type="GO" id="GO:0017040">
    <property type="term" value="F:N-acylsphingosine amidohydrolase activity"/>
    <property type="evidence" value="ECO:0007669"/>
    <property type="project" value="UniProtKB-UniRule"/>
</dbReference>
<comment type="caution">
    <text evidence="5">The sequence shown here is derived from an EMBL/GenBank/DDBJ whole genome shotgun (WGS) entry which is preliminary data.</text>
</comment>
<dbReference type="EMBL" id="BSYO01000016">
    <property type="protein sequence ID" value="GMH16464.1"/>
    <property type="molecule type" value="Genomic_DNA"/>
</dbReference>
<dbReference type="PANTHER" id="PTHR12670">
    <property type="entry name" value="CERAMIDASE"/>
    <property type="match status" value="1"/>
</dbReference>
<dbReference type="AlphaFoldDB" id="A0AAD3ST65"/>
<evidence type="ECO:0000259" key="4">
    <source>
        <dbReference type="Pfam" id="PF04734"/>
    </source>
</evidence>
<protein>
    <recommendedName>
        <fullName evidence="2">Neutral ceramidase</fullName>
        <ecNumber evidence="2">3.5.1.23</ecNumber>
    </recommendedName>
</protein>
<dbReference type="InterPro" id="IPR031329">
    <property type="entry name" value="NEUT/ALK_ceramidase_N"/>
</dbReference>
<feature type="region of interest" description="Disordered" evidence="3">
    <location>
        <begin position="581"/>
        <end position="615"/>
    </location>
</feature>
<keyword evidence="2" id="KW-0443">Lipid metabolism</keyword>
<dbReference type="GO" id="GO:0042759">
    <property type="term" value="P:long-chain fatty acid biosynthetic process"/>
    <property type="evidence" value="ECO:0007669"/>
    <property type="project" value="TreeGrafter"/>
</dbReference>
<dbReference type="InterPro" id="IPR006823">
    <property type="entry name" value="Ceramidase_alk"/>
</dbReference>
<comment type="similarity">
    <text evidence="2">Belongs to the neutral ceramidase family.</text>
</comment>
<dbReference type="GO" id="GO:0046512">
    <property type="term" value="P:sphingosine biosynthetic process"/>
    <property type="evidence" value="ECO:0007669"/>
    <property type="project" value="TreeGrafter"/>
</dbReference>
<sequence length="615" mass="65772">MPSTPTKFFTHNGPNVEALWASKNVSNGFLQTATDQSNGPVLIPDLTLHGLNNSDPTALVVDHTSDAVSHNKGKPPLLSTDDFVQPDDKLENKKSEAPVLFRGVTPLLNPVNILVWKMLLVSPSTYSDNPHTKSITTRSLARVSILGSLSLFSGFALRAGVQKSGSSISFGKSGNEPILVAHGRLGYLSLSLSRQISLWPLEMNSDPPPQHQLGWWCIHAPLDSSSLEDYIGCKASTGTDDDGINGAWWRVRSARKQGGKTRFVAAVCQNNCGGVSPNVPGVSYFDSGLHGDCNLSTCCGRNTLCYGRGPGHPGDFEGTQIIGGSTEVVKTCPTARGFGIAAGATDGPGAFDLIQGDDRANPFWKLVHDGMNTPGKKQMLAANGMPMCRLHCPVQLLVEHTRKVQFSLGQLAVLNVPTNFTTLAGSHPQEAKSKALGQPGTGSEGSPRAARQRVTLRLLTSWFDIPWVKMEAIKAMIVPTLGTLILVIGANGFTAAASVAGNVASSVTIAALFGAAEAEPFEFQTDIERVIEGIDRAVVAVKTREVARTAVKLNHQGLDSGNPVEERTLFPALLPKKDSVSSMFSQRIPSRCHSRTSSNDKKQREREKSSTLSLP</sequence>
<evidence type="ECO:0000313" key="6">
    <source>
        <dbReference type="Proteomes" id="UP001279734"/>
    </source>
</evidence>
<dbReference type="PANTHER" id="PTHR12670:SF1">
    <property type="entry name" value="NEUTRAL CERAMIDASE"/>
    <property type="match status" value="1"/>
</dbReference>
<dbReference type="Pfam" id="PF04734">
    <property type="entry name" value="Ceramidase_alk"/>
    <property type="match status" value="2"/>
</dbReference>
<dbReference type="EC" id="3.5.1.23" evidence="2"/>
<feature type="compositionally biased region" description="Basic and acidic residues" evidence="3">
    <location>
        <begin position="598"/>
        <end position="609"/>
    </location>
</feature>
<feature type="domain" description="Neutral/alkaline non-lysosomal ceramidase N-terminal" evidence="4">
    <location>
        <begin position="240"/>
        <end position="324"/>
    </location>
</feature>
<evidence type="ECO:0000256" key="2">
    <source>
        <dbReference type="RuleBase" id="RU366019"/>
    </source>
</evidence>